<dbReference type="Proteomes" id="UP001295684">
    <property type="component" value="Unassembled WGS sequence"/>
</dbReference>
<feature type="compositionally biased region" description="Low complexity" evidence="1">
    <location>
        <begin position="190"/>
        <end position="205"/>
    </location>
</feature>
<feature type="region of interest" description="Disordered" evidence="1">
    <location>
        <begin position="1"/>
        <end position="22"/>
    </location>
</feature>
<evidence type="ECO:0000313" key="2">
    <source>
        <dbReference type="EMBL" id="CAI2373516.1"/>
    </source>
</evidence>
<protein>
    <submittedName>
        <fullName evidence="2">Uncharacterized protein</fullName>
    </submittedName>
</protein>
<dbReference type="PANTHER" id="PTHR21580">
    <property type="entry name" value="SHIPPO-1-RELATED"/>
    <property type="match status" value="1"/>
</dbReference>
<name>A0AAD1XIU9_EUPCR</name>
<reference evidence="2" key="1">
    <citation type="submission" date="2023-07" db="EMBL/GenBank/DDBJ databases">
        <authorList>
            <consortium name="AG Swart"/>
            <person name="Singh M."/>
            <person name="Singh A."/>
            <person name="Seah K."/>
            <person name="Emmerich C."/>
        </authorList>
    </citation>
    <scope>NUCLEOTIDE SEQUENCE</scope>
    <source>
        <strain evidence="2">DP1</strain>
    </source>
</reference>
<dbReference type="AlphaFoldDB" id="A0AAD1XIU9"/>
<organism evidence="2 3">
    <name type="scientific">Euplotes crassus</name>
    <dbReference type="NCBI Taxonomy" id="5936"/>
    <lineage>
        <taxon>Eukaryota</taxon>
        <taxon>Sar</taxon>
        <taxon>Alveolata</taxon>
        <taxon>Ciliophora</taxon>
        <taxon>Intramacronucleata</taxon>
        <taxon>Spirotrichea</taxon>
        <taxon>Hypotrichia</taxon>
        <taxon>Euplotida</taxon>
        <taxon>Euplotidae</taxon>
        <taxon>Moneuplotes</taxon>
    </lineage>
</organism>
<dbReference type="EMBL" id="CAMPGE010014867">
    <property type="protein sequence ID" value="CAI2373516.1"/>
    <property type="molecule type" value="Genomic_DNA"/>
</dbReference>
<keyword evidence="3" id="KW-1185">Reference proteome</keyword>
<sequence>MSVIVSTPDEINKSPLNTSPSKQLYSFPKTKRFIIPNSKNNPNIAYNLPSTRSRRSASFGYGKRYNFAKNNGSPSPTSYNSTSQFKKIPGAKAFSFGVARGAYSKVYLKGHKAPEMARDIPGPGAYNNELWNSVGKTGKAYTLRPRTGSMGIRVSSKGIPGPGSYEAKSSITSRGTQFLSKFKSSGATTFNPPSSKRFSNNNNKNLPGPAEYTTIFPISRTGGQFLSKVPTPAGRTFYHFDRNTLKNPSTSRNTPGPGYYRLPSDFGYYESKFSKKIPKIKGRRRSAGSGQKSKL</sequence>
<dbReference type="Pfam" id="PF07004">
    <property type="entry name" value="SHIPPO-rpt"/>
    <property type="match status" value="3"/>
</dbReference>
<feature type="region of interest" description="Disordered" evidence="1">
    <location>
        <begin position="185"/>
        <end position="206"/>
    </location>
</feature>
<proteinExistence type="predicted"/>
<evidence type="ECO:0000256" key="1">
    <source>
        <dbReference type="SAM" id="MobiDB-lite"/>
    </source>
</evidence>
<comment type="caution">
    <text evidence="2">The sequence shown here is derived from an EMBL/GenBank/DDBJ whole genome shotgun (WGS) entry which is preliminary data.</text>
</comment>
<evidence type="ECO:0000313" key="3">
    <source>
        <dbReference type="Proteomes" id="UP001295684"/>
    </source>
</evidence>
<dbReference type="PANTHER" id="PTHR21580:SF28">
    <property type="entry name" value="BOREALIN N-TERMINAL DOMAIN-CONTAINING PROTEIN-RELATED"/>
    <property type="match status" value="1"/>
</dbReference>
<dbReference type="InterPro" id="IPR010736">
    <property type="entry name" value="SHIPPO-rpt"/>
</dbReference>
<gene>
    <name evidence="2" type="ORF">ECRASSUSDP1_LOCUS14862</name>
</gene>
<dbReference type="InterPro" id="IPR051291">
    <property type="entry name" value="CIMAP"/>
</dbReference>
<accession>A0AAD1XIU9</accession>